<accession>A0A7D6HVE1</accession>
<evidence type="ECO:0000313" key="2">
    <source>
        <dbReference type="EMBL" id="QLL07793.1"/>
    </source>
</evidence>
<dbReference type="InterPro" id="IPR023213">
    <property type="entry name" value="CAT-like_dom_sf"/>
</dbReference>
<dbReference type="Proteomes" id="UP000510682">
    <property type="component" value="Chromosome"/>
</dbReference>
<evidence type="ECO:0008006" key="4">
    <source>
        <dbReference type="Google" id="ProtNLM"/>
    </source>
</evidence>
<reference evidence="2" key="2">
    <citation type="submission" date="2020-07" db="EMBL/GenBank/DDBJ databases">
        <authorList>
            <person name="Yu X."/>
        </authorList>
    </citation>
    <scope>NUCLEOTIDE SEQUENCE [LARGE SCALE GENOMIC DNA]</scope>
    <source>
        <strain evidence="2">24T</strain>
    </source>
</reference>
<name>A0A7D6HVE1_9MYCO</name>
<dbReference type="SUPFAM" id="SSF52777">
    <property type="entry name" value="CoA-dependent acyltransferases"/>
    <property type="match status" value="1"/>
</dbReference>
<evidence type="ECO:0000256" key="1">
    <source>
        <dbReference type="SAM" id="MobiDB-lite"/>
    </source>
</evidence>
<gene>
    <name evidence="2" type="ORF">H0P51_01935</name>
</gene>
<feature type="compositionally biased region" description="Low complexity" evidence="1">
    <location>
        <begin position="224"/>
        <end position="236"/>
    </location>
</feature>
<dbReference type="EMBL" id="CP059165">
    <property type="protein sequence ID" value="QLL07793.1"/>
    <property type="molecule type" value="Genomic_DNA"/>
</dbReference>
<reference evidence="2" key="1">
    <citation type="submission" date="2020-07" db="EMBL/GenBank/DDBJ databases">
        <title>Description of Mycobacterium gordonae subsp. intergordonae subsp.nov. and Mycobacterium gordonae subsp. gordonae subsp. nov.</title>
        <authorList>
            <person name="Huang H."/>
        </authorList>
    </citation>
    <scope>NUCLEOTIDE SEQUENCE [LARGE SCALE GENOMIC DNA]</scope>
    <source>
        <strain evidence="2">24T</strain>
    </source>
</reference>
<organism evidence="2 3">
    <name type="scientific">Mycobacterium vicinigordonae</name>
    <dbReference type="NCBI Taxonomy" id="1719132"/>
    <lineage>
        <taxon>Bacteria</taxon>
        <taxon>Bacillati</taxon>
        <taxon>Actinomycetota</taxon>
        <taxon>Actinomycetes</taxon>
        <taxon>Mycobacteriales</taxon>
        <taxon>Mycobacteriaceae</taxon>
        <taxon>Mycobacterium</taxon>
    </lineage>
</organism>
<protein>
    <recommendedName>
        <fullName evidence="4">Diacylglycerol O-acyltransferase</fullName>
    </recommendedName>
</protein>
<sequence>MAGRIGRARESLRIRRSERAGRPDNRLAPADQALLAEHYAAGMSVVIQVCWIYEHPVDLDTVRRFHHDLGQGLLGRRIERPALPFARHHWVEDRIPSTLDIAARARPRGEVSDWLDERSQLPVDPESGPGWHLGVAPFTDGSTGVSLVLSHNLIDGLGLAIVIIEAALGKTRDLGYPPPLSRTRWRGLVEDARLTAKDLPEVARALATGAKLARKQARERRSNPRPAAARPVAVRGAGSGRAGDDVVLVPAISIYIDLDEWDARAEVLGGASHTLAAALAAKLGERIGRRRPDDGVVTLQVPISDRTEDDTRAMALSYARVSVDPAALTTNLREVRAAIKQTLKALKETPDPAKAMLWLSSFAPKRSLKRLVARMPADPDQPVFCSYLGDLPSIIGCPDGTVAEFENARGTGQHESRQFLDQIGGRMIVLSGRINGKIFISVGAYQPGAKNTKAALRELAAETIAEFGLTGVID</sequence>
<keyword evidence="3" id="KW-1185">Reference proteome</keyword>
<proteinExistence type="predicted"/>
<dbReference type="RefSeq" id="WP_180916394.1">
    <property type="nucleotide sequence ID" value="NZ_CP059165.1"/>
</dbReference>
<feature type="region of interest" description="Disordered" evidence="1">
    <location>
        <begin position="213"/>
        <end position="240"/>
    </location>
</feature>
<dbReference type="Gene3D" id="3.30.559.10">
    <property type="entry name" value="Chloramphenicol acetyltransferase-like domain"/>
    <property type="match status" value="1"/>
</dbReference>
<evidence type="ECO:0000313" key="3">
    <source>
        <dbReference type="Proteomes" id="UP000510682"/>
    </source>
</evidence>
<dbReference type="AlphaFoldDB" id="A0A7D6HVE1"/>
<dbReference type="KEGG" id="mgor:H0P51_01935"/>